<name>A0A8H6RVD1_9PEZI</name>
<protein>
    <recommendedName>
        <fullName evidence="2">RING-type E3 ubiquitin transferase</fullName>
        <ecNumber evidence="2">2.3.2.27</ecNumber>
    </recommendedName>
</protein>
<accession>A0A8H6RVD1</accession>
<dbReference type="GO" id="GO:0000209">
    <property type="term" value="P:protein polyubiquitination"/>
    <property type="evidence" value="ECO:0007669"/>
    <property type="project" value="TreeGrafter"/>
</dbReference>
<feature type="region of interest" description="Disordered" evidence="7">
    <location>
        <begin position="103"/>
        <end position="135"/>
    </location>
</feature>
<keyword evidence="6" id="KW-0862">Zinc</keyword>
<reference evidence="9" key="1">
    <citation type="submission" date="2020-04" db="EMBL/GenBank/DDBJ databases">
        <title>Draft genome resource of the tomato pathogen Pseudocercospora fuligena.</title>
        <authorList>
            <person name="Zaccaron A."/>
        </authorList>
    </citation>
    <scope>NUCLEOTIDE SEQUENCE</scope>
    <source>
        <strain evidence="9">PF001</strain>
    </source>
</reference>
<feature type="compositionally biased region" description="Polar residues" evidence="7">
    <location>
        <begin position="22"/>
        <end position="32"/>
    </location>
</feature>
<dbReference type="Gene3D" id="3.30.40.10">
    <property type="entry name" value="Zinc/RING finger domain, C3HC4 (zinc finger)"/>
    <property type="match status" value="1"/>
</dbReference>
<keyword evidence="5" id="KW-0804">Transcription</keyword>
<dbReference type="SMART" id="SM00184">
    <property type="entry name" value="RING"/>
    <property type="match status" value="1"/>
</dbReference>
<keyword evidence="4" id="KW-0805">Transcription regulation</keyword>
<evidence type="ECO:0000256" key="3">
    <source>
        <dbReference type="ARBA" id="ARBA00022679"/>
    </source>
</evidence>
<dbReference type="PANTHER" id="PTHR46077:SF1">
    <property type="entry name" value="TOP1 BINDING ARGININE_SERINE RICH PROTEIN, E3 UBIQUITIN LIGASE"/>
    <property type="match status" value="1"/>
</dbReference>
<comment type="catalytic activity">
    <reaction evidence="1">
        <text>S-ubiquitinyl-[E2 ubiquitin-conjugating enzyme]-L-cysteine + [acceptor protein]-L-lysine = [E2 ubiquitin-conjugating enzyme]-L-cysteine + N(6)-ubiquitinyl-[acceptor protein]-L-lysine.</text>
        <dbReference type="EC" id="2.3.2.27"/>
    </reaction>
</comment>
<organism evidence="9 10">
    <name type="scientific">Pseudocercospora fuligena</name>
    <dbReference type="NCBI Taxonomy" id="685502"/>
    <lineage>
        <taxon>Eukaryota</taxon>
        <taxon>Fungi</taxon>
        <taxon>Dikarya</taxon>
        <taxon>Ascomycota</taxon>
        <taxon>Pezizomycotina</taxon>
        <taxon>Dothideomycetes</taxon>
        <taxon>Dothideomycetidae</taxon>
        <taxon>Mycosphaerellales</taxon>
        <taxon>Mycosphaerellaceae</taxon>
        <taxon>Pseudocercospora</taxon>
    </lineage>
</organism>
<evidence type="ECO:0000256" key="2">
    <source>
        <dbReference type="ARBA" id="ARBA00012483"/>
    </source>
</evidence>
<evidence type="ECO:0000256" key="6">
    <source>
        <dbReference type="PROSITE-ProRule" id="PRU00175"/>
    </source>
</evidence>
<feature type="compositionally biased region" description="Basic residues" evidence="7">
    <location>
        <begin position="112"/>
        <end position="123"/>
    </location>
</feature>
<dbReference type="Proteomes" id="UP000660729">
    <property type="component" value="Unassembled WGS sequence"/>
</dbReference>
<evidence type="ECO:0000259" key="8">
    <source>
        <dbReference type="PROSITE" id="PS50089"/>
    </source>
</evidence>
<keyword evidence="6" id="KW-0863">Zinc-finger</keyword>
<evidence type="ECO:0000313" key="10">
    <source>
        <dbReference type="Proteomes" id="UP000660729"/>
    </source>
</evidence>
<dbReference type="EC" id="2.3.2.27" evidence="2"/>
<evidence type="ECO:0000256" key="1">
    <source>
        <dbReference type="ARBA" id="ARBA00000900"/>
    </source>
</evidence>
<dbReference type="InterPro" id="IPR013083">
    <property type="entry name" value="Znf_RING/FYVE/PHD"/>
</dbReference>
<evidence type="ECO:0000313" key="9">
    <source>
        <dbReference type="EMBL" id="KAF7198159.1"/>
    </source>
</evidence>
<dbReference type="AlphaFoldDB" id="A0A8H6RVD1"/>
<dbReference type="PANTHER" id="PTHR46077">
    <property type="entry name" value="E3 UBIQUITIN-PROTEIN LIGASE TOPORS"/>
    <property type="match status" value="1"/>
</dbReference>
<keyword evidence="3" id="KW-0808">Transferase</keyword>
<sequence>MDITVPQSGDIDTDDFKIKGAATSQPTPASKPQESCTICLEIITERAVATPCNHLSFDFLCLVSWLQEQSTCPLCKAEVKEVQYDWRSPYDYKTYHVPPKELKKASTAQGPSRRRIPFRRRAQPHIPPPSDDLERRSKVYRDQSYSLRVGANRISQYRDFTVQDFATSAELQSRAKTFLRRELQVFTFLDNNPRAGNRGFLMEYIVAVLKSNELRGADGKAEELLADFLGRDNTRLLLHELEAWLRSPYTRLEDWDKHVQYASVSQRTTKAGGS</sequence>
<feature type="domain" description="RING-type" evidence="8">
    <location>
        <begin position="36"/>
        <end position="76"/>
    </location>
</feature>
<gene>
    <name evidence="9" type="ORF">HII31_00515</name>
</gene>
<feature type="region of interest" description="Disordered" evidence="7">
    <location>
        <begin position="1"/>
        <end position="32"/>
    </location>
</feature>
<evidence type="ECO:0000256" key="7">
    <source>
        <dbReference type="SAM" id="MobiDB-lite"/>
    </source>
</evidence>
<dbReference type="GO" id="GO:0061630">
    <property type="term" value="F:ubiquitin protein ligase activity"/>
    <property type="evidence" value="ECO:0007669"/>
    <property type="project" value="UniProtKB-EC"/>
</dbReference>
<dbReference type="GO" id="GO:0006513">
    <property type="term" value="P:protein monoubiquitination"/>
    <property type="evidence" value="ECO:0007669"/>
    <property type="project" value="TreeGrafter"/>
</dbReference>
<dbReference type="Pfam" id="PF13639">
    <property type="entry name" value="zf-RING_2"/>
    <property type="match status" value="1"/>
</dbReference>
<evidence type="ECO:0000256" key="5">
    <source>
        <dbReference type="ARBA" id="ARBA00023163"/>
    </source>
</evidence>
<evidence type="ECO:0000256" key="4">
    <source>
        <dbReference type="ARBA" id="ARBA00023015"/>
    </source>
</evidence>
<keyword evidence="10" id="KW-1185">Reference proteome</keyword>
<proteinExistence type="predicted"/>
<dbReference type="SUPFAM" id="SSF57850">
    <property type="entry name" value="RING/U-box"/>
    <property type="match status" value="1"/>
</dbReference>
<dbReference type="GO" id="GO:0008270">
    <property type="term" value="F:zinc ion binding"/>
    <property type="evidence" value="ECO:0007669"/>
    <property type="project" value="UniProtKB-KW"/>
</dbReference>
<dbReference type="EMBL" id="JABCIY010000003">
    <property type="protein sequence ID" value="KAF7198159.1"/>
    <property type="molecule type" value="Genomic_DNA"/>
</dbReference>
<comment type="caution">
    <text evidence="9">The sequence shown here is derived from an EMBL/GenBank/DDBJ whole genome shotgun (WGS) entry which is preliminary data.</text>
</comment>
<dbReference type="OrthoDB" id="21204at2759"/>
<dbReference type="PROSITE" id="PS50089">
    <property type="entry name" value="ZF_RING_2"/>
    <property type="match status" value="1"/>
</dbReference>
<keyword evidence="6" id="KW-0479">Metal-binding</keyword>
<dbReference type="InterPro" id="IPR001841">
    <property type="entry name" value="Znf_RING"/>
</dbReference>